<dbReference type="RefSeq" id="XP_067717325.1">
    <property type="nucleotide sequence ID" value="XM_067861224.1"/>
</dbReference>
<name>A0AAV4LZK1_BABCB</name>
<dbReference type="InterPro" id="IPR036390">
    <property type="entry name" value="WH_DNA-bd_sf"/>
</dbReference>
<evidence type="ECO:0000313" key="3">
    <source>
        <dbReference type="EMBL" id="GIX65256.1"/>
    </source>
</evidence>
<dbReference type="Pfam" id="PF04824">
    <property type="entry name" value="Rad21_Rec8"/>
    <property type="match status" value="1"/>
</dbReference>
<feature type="domain" description="Rad21/Rec8-like protein C-terminal eukaryotic" evidence="2">
    <location>
        <begin position="594"/>
        <end position="648"/>
    </location>
</feature>
<dbReference type="EMBL" id="BPLF01000004">
    <property type="protein sequence ID" value="GIX65256.1"/>
    <property type="molecule type" value="Genomic_DNA"/>
</dbReference>
<dbReference type="AlphaFoldDB" id="A0AAV4LZK1"/>
<proteinExistence type="predicted"/>
<gene>
    <name evidence="3" type="ORF">BcabD6B2_46910</name>
</gene>
<sequence length="660" mass="72862">MAGTAEVGTPLRRNAPVDGRAVYVVESTSSGSKSPLVFGKADGELALVQRAVVPDLDRRETHIVEPTRQRQAAGTRCYVPSGLASELFRPLWAAVFSPKKLQKRTVACLDIERMCIALLNAAKADDRPFLAVGCHIKGLCVILSQKLQMLAEDAGSLSRKLLVSTSLAAISGRPKSQKTYREADGDYEEPKRRRHTAKARRPKKQMLALEDYFESGYEKREGMSGDVRLDAVALVNCGVPLCVARFQRNTGFVRVFVCWPSWRRRDYMPMDQVEVLQLMNFGIGLGVGTDIAFYSASSANKDRGISYHNFEHGMVDRQVLSLEALQNRETVNPEGFVDLQSLSSPFKLSGYSFTPRTRFSQDLSDVDTTIASTELSLQSESVVLSTPEFGKYDLDWDIYNDPFQEEEPRREEGGRPGGEVVPVDARARRMVLEYTGSDGKAVHLVKSRRVARYDATVTCRGTRTPRKARLPKEQKTLDTFAVSPLAVCDKTHWFASAIDSLVKSVMGNMPSAEEEPAAGTVVARDKAGHGEKPAQAAAQPSSAKQGDKWFKTGEKEAAKATRPQSARSPFDPETVSTVQLIEGYRARVRERQNAGEPIEFGEVLQGRSRENAAMVFYRTLVLANAGFVTLSQANVPGATIAVTPARRFWEPIQPGRDFKA</sequence>
<dbReference type="GeneID" id="94196737"/>
<reference evidence="3 4" key="1">
    <citation type="submission" date="2021-06" db="EMBL/GenBank/DDBJ databases">
        <title>Genome sequence of Babesia caballi.</title>
        <authorList>
            <person name="Yamagishi J."/>
            <person name="Kidaka T."/>
            <person name="Ochi A."/>
        </authorList>
    </citation>
    <scope>NUCLEOTIDE SEQUENCE [LARGE SCALE GENOMIC DNA]</scope>
    <source>
        <strain evidence="3">USDA-D6B2</strain>
    </source>
</reference>
<dbReference type="SUPFAM" id="SSF46785">
    <property type="entry name" value="Winged helix' DNA-binding domain"/>
    <property type="match status" value="1"/>
</dbReference>
<feature type="region of interest" description="Disordered" evidence="1">
    <location>
        <begin position="525"/>
        <end position="547"/>
    </location>
</feature>
<dbReference type="Proteomes" id="UP001497744">
    <property type="component" value="Unassembled WGS sequence"/>
</dbReference>
<evidence type="ECO:0000259" key="2">
    <source>
        <dbReference type="Pfam" id="PF04824"/>
    </source>
</evidence>
<protein>
    <submittedName>
        <fullName evidence="3">N terminus of Rad21/Rec8 like protein</fullName>
    </submittedName>
</protein>
<keyword evidence="4" id="KW-1185">Reference proteome</keyword>
<organism evidence="3 4">
    <name type="scientific">Babesia caballi</name>
    <dbReference type="NCBI Taxonomy" id="5871"/>
    <lineage>
        <taxon>Eukaryota</taxon>
        <taxon>Sar</taxon>
        <taxon>Alveolata</taxon>
        <taxon>Apicomplexa</taxon>
        <taxon>Aconoidasida</taxon>
        <taxon>Piroplasmida</taxon>
        <taxon>Babesiidae</taxon>
        <taxon>Babesia</taxon>
    </lineage>
</organism>
<feature type="compositionally biased region" description="Basic and acidic residues" evidence="1">
    <location>
        <begin position="179"/>
        <end position="191"/>
    </location>
</feature>
<comment type="caution">
    <text evidence="3">The sequence shown here is derived from an EMBL/GenBank/DDBJ whole genome shotgun (WGS) entry which is preliminary data.</text>
</comment>
<feature type="compositionally biased region" description="Low complexity" evidence="1">
    <location>
        <begin position="533"/>
        <end position="544"/>
    </location>
</feature>
<accession>A0AAV4LZK1</accession>
<evidence type="ECO:0000313" key="4">
    <source>
        <dbReference type="Proteomes" id="UP001497744"/>
    </source>
</evidence>
<feature type="region of interest" description="Disordered" evidence="1">
    <location>
        <begin position="173"/>
        <end position="200"/>
    </location>
</feature>
<dbReference type="InterPro" id="IPR006909">
    <property type="entry name" value="Rad21/Rec8_C_eu"/>
</dbReference>
<evidence type="ECO:0000256" key="1">
    <source>
        <dbReference type="SAM" id="MobiDB-lite"/>
    </source>
</evidence>